<dbReference type="EMBL" id="LMTR01000066">
    <property type="protein sequence ID" value="KWT67114.1"/>
    <property type="molecule type" value="Genomic_DNA"/>
</dbReference>
<sequence length="38" mass="4401">MIPTKQEYSAFFYCMIAKCVWDTRRCSCMQMDASGAAR</sequence>
<dbReference type="PATRIC" id="fig|121290.4.peg.1393"/>
<organism evidence="1 2">
    <name type="scientific">Hyphomicrobium sulfonivorans</name>
    <dbReference type="NCBI Taxonomy" id="121290"/>
    <lineage>
        <taxon>Bacteria</taxon>
        <taxon>Pseudomonadati</taxon>
        <taxon>Pseudomonadota</taxon>
        <taxon>Alphaproteobacteria</taxon>
        <taxon>Hyphomicrobiales</taxon>
        <taxon>Hyphomicrobiaceae</taxon>
        <taxon>Hyphomicrobium</taxon>
    </lineage>
</organism>
<proteinExistence type="predicted"/>
<name>A0A109BE25_HYPSL</name>
<dbReference type="Proteomes" id="UP000059074">
    <property type="component" value="Unassembled WGS sequence"/>
</dbReference>
<keyword evidence="2" id="KW-1185">Reference proteome</keyword>
<evidence type="ECO:0000313" key="2">
    <source>
        <dbReference type="Proteomes" id="UP000059074"/>
    </source>
</evidence>
<dbReference type="AlphaFoldDB" id="A0A109BE25"/>
<protein>
    <submittedName>
        <fullName evidence="1">Uncharacterized protein</fullName>
    </submittedName>
</protein>
<gene>
    <name evidence="1" type="ORF">APY04_2101</name>
</gene>
<comment type="caution">
    <text evidence="1">The sequence shown here is derived from an EMBL/GenBank/DDBJ whole genome shotgun (WGS) entry which is preliminary data.</text>
</comment>
<dbReference type="STRING" id="121290.APY04_2101"/>
<evidence type="ECO:0000313" key="1">
    <source>
        <dbReference type="EMBL" id="KWT67114.1"/>
    </source>
</evidence>
<reference evidence="1 2" key="1">
    <citation type="submission" date="2015-10" db="EMBL/GenBank/DDBJ databases">
        <title>Transcriptomic analysis of a linuron degrading triple-species bacterial consortium.</title>
        <authorList>
            <person name="Albers P."/>
        </authorList>
    </citation>
    <scope>NUCLEOTIDE SEQUENCE [LARGE SCALE GENOMIC DNA]</scope>
    <source>
        <strain evidence="1 2">WDL6</strain>
    </source>
</reference>
<accession>A0A109BE25</accession>